<evidence type="ECO:0000256" key="1">
    <source>
        <dbReference type="ARBA" id="ARBA00022676"/>
    </source>
</evidence>
<dbReference type="EC" id="2.4.1.187" evidence="5"/>
<dbReference type="CDD" id="cd06533">
    <property type="entry name" value="Glyco_transf_WecG_TagA"/>
    <property type="match status" value="1"/>
</dbReference>
<evidence type="ECO:0000256" key="2">
    <source>
        <dbReference type="ARBA" id="ARBA00022679"/>
    </source>
</evidence>
<gene>
    <name evidence="6" type="ORF">EJA10_18290</name>
</gene>
<proteinExistence type="inferred from homology"/>
<dbReference type="NCBIfam" id="TIGR00696">
    <property type="entry name" value="wecG_tagA_cpsF"/>
    <property type="match status" value="1"/>
</dbReference>
<dbReference type="GO" id="GO:0071555">
    <property type="term" value="P:cell wall organization"/>
    <property type="evidence" value="ECO:0007669"/>
    <property type="project" value="UniProtKB-KW"/>
</dbReference>
<sequence>MKNSLVNVLGIPFINKDLTEMSALLTKRINVDKKTFVVTANPEIVMHAIKDPIYNEIVNSADYVVPDGAGVILASRILGTPLKERVAGYDLTIKMLENANQNGWKIYLLGGKEDVNSKAVINIKKQYPDIKIAGNHHGFFDMEDDSVARDILHAKPDIVLVALGFPRQEIWVSKYFGEFKNGLFIGVGGTIDVLSGNVKRAPSFWVKLNLEWLYRLLIQPSRWRRMLVLPLFVLKVFSSKYKN</sequence>
<evidence type="ECO:0000256" key="5">
    <source>
        <dbReference type="HAMAP-Rule" id="MF_02070"/>
    </source>
</evidence>
<dbReference type="PANTHER" id="PTHR34136">
    <property type="match status" value="1"/>
</dbReference>
<organism evidence="6 7">
    <name type="scientific">Mesobacillus subterraneus</name>
    <dbReference type="NCBI Taxonomy" id="285983"/>
    <lineage>
        <taxon>Bacteria</taxon>
        <taxon>Bacillati</taxon>
        <taxon>Bacillota</taxon>
        <taxon>Bacilli</taxon>
        <taxon>Bacillales</taxon>
        <taxon>Bacillaceae</taxon>
        <taxon>Mesobacillus</taxon>
    </lineage>
</organism>
<dbReference type="GO" id="GO:0019350">
    <property type="term" value="P:teichoic acid biosynthetic process"/>
    <property type="evidence" value="ECO:0007669"/>
    <property type="project" value="UniProtKB-UniRule"/>
</dbReference>
<evidence type="ECO:0000313" key="7">
    <source>
        <dbReference type="Proteomes" id="UP000279911"/>
    </source>
</evidence>
<dbReference type="Pfam" id="PF03808">
    <property type="entry name" value="Glyco_tran_WecG"/>
    <property type="match status" value="1"/>
</dbReference>
<accession>A0A3R9EYQ1</accession>
<evidence type="ECO:0000313" key="6">
    <source>
        <dbReference type="EMBL" id="RSD25215.1"/>
    </source>
</evidence>
<keyword evidence="2 5" id="KW-0808">Transferase</keyword>
<dbReference type="InterPro" id="IPR004629">
    <property type="entry name" value="WecG_TagA_CpsF"/>
</dbReference>
<comment type="pathway">
    <text evidence="5">Cell wall biogenesis; teichoic acid biosynthesis.</text>
</comment>
<dbReference type="RefSeq" id="WP_125481472.1">
    <property type="nucleotide sequence ID" value="NZ_RSFW01000020.1"/>
</dbReference>
<reference evidence="7" key="1">
    <citation type="submission" date="2018-12" db="EMBL/GenBank/DDBJ databases">
        <title>Bacillus chawlae sp. nov., Bacillus glennii sp. nov., and Bacillus saganii sp. nov. Isolated from the Vehicle Assembly Building at Kennedy Space Center where the Viking Spacecraft were Assembled.</title>
        <authorList>
            <person name="Seuylemezian A."/>
            <person name="Vaishampayan P."/>
        </authorList>
    </citation>
    <scope>NUCLEOTIDE SEQUENCE [LARGE SCALE GENOMIC DNA]</scope>
    <source>
        <strain evidence="7">DSM 13966</strain>
    </source>
</reference>
<dbReference type="Proteomes" id="UP000279911">
    <property type="component" value="Unassembled WGS sequence"/>
</dbReference>
<evidence type="ECO:0000256" key="4">
    <source>
        <dbReference type="ARBA" id="ARBA00023316"/>
    </source>
</evidence>
<keyword evidence="4 5" id="KW-0961">Cell wall biogenesis/degradation</keyword>
<dbReference type="AlphaFoldDB" id="A0A3R9EYQ1"/>
<dbReference type="PANTHER" id="PTHR34136:SF1">
    <property type="entry name" value="UDP-N-ACETYL-D-MANNOSAMINURONIC ACID TRANSFERASE"/>
    <property type="match status" value="1"/>
</dbReference>
<dbReference type="EMBL" id="RSFW01000020">
    <property type="protein sequence ID" value="RSD25215.1"/>
    <property type="molecule type" value="Genomic_DNA"/>
</dbReference>
<dbReference type="UniPathway" id="UPA00632"/>
<comment type="catalytic activity">
    <reaction evidence="5">
        <text>UDP-N-acetyl-alpha-D-mannosamine + N-acetyl-alpha-D-glucosaminyl-di-trans,octa-cis-undecaprenyl diphosphate = N-acetyl-beta-D-mannosaminyl-(1-&gt;4)-N-acetyl-alpha-D-glucosaminyl di-trans,octa-cis-undecaprenyl diphosphate + UDP + H(+)</text>
        <dbReference type="Rhea" id="RHEA:16053"/>
        <dbReference type="ChEBI" id="CHEBI:15378"/>
        <dbReference type="ChEBI" id="CHEBI:58223"/>
        <dbReference type="ChEBI" id="CHEBI:62959"/>
        <dbReference type="ChEBI" id="CHEBI:68623"/>
        <dbReference type="ChEBI" id="CHEBI:132210"/>
        <dbReference type="EC" id="2.4.1.187"/>
    </reaction>
</comment>
<dbReference type="HAMAP" id="MF_02070">
    <property type="entry name" value="TagA_TarA"/>
    <property type="match status" value="1"/>
</dbReference>
<comment type="caution">
    <text evidence="6">The sequence shown here is derived from an EMBL/GenBank/DDBJ whole genome shotgun (WGS) entry which is preliminary data.</text>
</comment>
<keyword evidence="3 5" id="KW-0777">Teichoic acid biosynthesis</keyword>
<keyword evidence="1 5" id="KW-0328">Glycosyltransferase</keyword>
<dbReference type="InterPro" id="IPR034714">
    <property type="entry name" value="TagA_TarA"/>
</dbReference>
<protein>
    <recommendedName>
        <fullName evidence="5">N-acetylglucosaminyldiphosphoundecaprenol N-acetyl-beta-D-mannosaminyltransferase</fullName>
        <ecNumber evidence="5">2.4.1.187</ecNumber>
    </recommendedName>
    <alternativeName>
        <fullName evidence="5">N-acetylmannosaminyltransferase</fullName>
    </alternativeName>
    <alternativeName>
        <fullName evidence="5">UDP-N-acetylmannosamine transferase</fullName>
    </alternativeName>
    <alternativeName>
        <fullName evidence="5">UDP-N-acetylmannosamine:N-acetylglucosaminyl pyrophosphorylundecaprenol N-acetylmannosaminyltransferase</fullName>
    </alternativeName>
</protein>
<name>A0A3R9EYQ1_9BACI</name>
<evidence type="ECO:0000256" key="3">
    <source>
        <dbReference type="ARBA" id="ARBA00022944"/>
    </source>
</evidence>
<comment type="similarity">
    <text evidence="5">Belongs to the glycosyltransferase 26 family. TagA/TarA subfamily.</text>
</comment>
<comment type="function">
    <text evidence="5">Catalyzes the conversion of GlcNAc-PP-undecaprenol into ManNAc-GlcNAc-PP-undecaprenol, the first committed lipid intermediate in the de novo synthesis of teichoic acid.</text>
</comment>
<dbReference type="OrthoDB" id="9771846at2"/>
<dbReference type="GO" id="GO:0047244">
    <property type="term" value="F:N-acetylglucosaminyldiphosphoundecaprenol N-acetyl-beta-D-mannosaminyltransferase activity"/>
    <property type="evidence" value="ECO:0007669"/>
    <property type="project" value="UniProtKB-UniRule"/>
</dbReference>